<feature type="transmembrane region" description="Helical" evidence="7">
    <location>
        <begin position="83"/>
        <end position="102"/>
    </location>
</feature>
<evidence type="ECO:0000313" key="9">
    <source>
        <dbReference type="Proteomes" id="UP001499924"/>
    </source>
</evidence>
<sequence length="472" mass="49846">MTLGPSTDPRVTAAGAAPPKRRGTEAALLGFAVLITVAAQCIVDLTVTGSLRAEMATFSIWITLLWVAAHLVVRRFAPYADPLLLPTVALLVGLGLAVIHRLDLAAEQIDSQITREDAPVQLIWATLGVALFIGLLIVVRDHRTLSRFAYTLALAGLALLALPAVLPASISEVNGAKIWIRVAGFSIQPGEFAKICLVVFFAAYLVDKRDVLALASRKVMGVELPRGRDLGPVLVAWVLSILVLVFERDLGSSLLLFGIFVVMLYVATERSSWLLIGVGLFAGGAMIAYQIFGHVQARVDTWLDPFAYQDGAGYQLVQSLFGLGTGGLFGTGLGGGRPDQVPVAKSDFIASAIGEELGLFGLVAVIVVYLILVERGLRTSLIVRDAFGKLLAAGLAFAVAWQVFVVLGGVTGLLPLTGLTTPFLAYGGSSLVANFVLVAVLVRISDAARRPAAPQAAPPPRLGDAPTEVVKQ</sequence>
<evidence type="ECO:0000256" key="7">
    <source>
        <dbReference type="SAM" id="Phobius"/>
    </source>
</evidence>
<keyword evidence="3" id="KW-0133">Cell shape</keyword>
<feature type="transmembrane region" description="Helical" evidence="7">
    <location>
        <begin position="423"/>
        <end position="442"/>
    </location>
</feature>
<feature type="transmembrane region" description="Helical" evidence="7">
    <location>
        <begin position="148"/>
        <end position="166"/>
    </location>
</feature>
<protein>
    <submittedName>
        <fullName evidence="8">FtsW/RodA/SpoVE family cell cycle protein</fullName>
    </submittedName>
</protein>
<comment type="subcellular location">
    <subcellularLocation>
        <location evidence="1">Membrane</location>
        <topology evidence="1">Multi-pass membrane protein</topology>
    </subcellularLocation>
</comment>
<feature type="transmembrane region" description="Helical" evidence="7">
    <location>
        <begin position="227"/>
        <end position="244"/>
    </location>
</feature>
<comment type="caution">
    <text evidence="8">The sequence shown here is derived from an EMBL/GenBank/DDBJ whole genome shotgun (WGS) entry which is preliminary data.</text>
</comment>
<dbReference type="InterPro" id="IPR001182">
    <property type="entry name" value="FtsW/RodA"/>
</dbReference>
<dbReference type="EMBL" id="BAAAVV010000009">
    <property type="protein sequence ID" value="GAA3178100.1"/>
    <property type="molecule type" value="Genomic_DNA"/>
</dbReference>
<feature type="transmembrane region" description="Helical" evidence="7">
    <location>
        <begin position="348"/>
        <end position="372"/>
    </location>
</feature>
<accession>A0ABP6PG45</accession>
<keyword evidence="5 7" id="KW-0472">Membrane</keyword>
<evidence type="ECO:0000313" key="8">
    <source>
        <dbReference type="EMBL" id="GAA3178100.1"/>
    </source>
</evidence>
<dbReference type="PANTHER" id="PTHR30474">
    <property type="entry name" value="CELL CYCLE PROTEIN"/>
    <property type="match status" value="1"/>
</dbReference>
<gene>
    <name evidence="8" type="ORF">GCM10010531_34910</name>
</gene>
<dbReference type="RefSeq" id="WP_344690281.1">
    <property type="nucleotide sequence ID" value="NZ_BAAAVV010000009.1"/>
</dbReference>
<reference evidence="9" key="1">
    <citation type="journal article" date="2019" name="Int. J. Syst. Evol. Microbiol.">
        <title>The Global Catalogue of Microorganisms (GCM) 10K type strain sequencing project: providing services to taxonomists for standard genome sequencing and annotation.</title>
        <authorList>
            <consortium name="The Broad Institute Genomics Platform"/>
            <consortium name="The Broad Institute Genome Sequencing Center for Infectious Disease"/>
            <person name="Wu L."/>
            <person name="Ma J."/>
        </authorList>
    </citation>
    <scope>NUCLEOTIDE SEQUENCE [LARGE SCALE GENOMIC DNA]</scope>
    <source>
        <strain evidence="9">JCM 15614</strain>
    </source>
</reference>
<feature type="transmembrane region" description="Helical" evidence="7">
    <location>
        <begin position="273"/>
        <end position="292"/>
    </location>
</feature>
<feature type="region of interest" description="Disordered" evidence="6">
    <location>
        <begin position="452"/>
        <end position="472"/>
    </location>
</feature>
<feature type="transmembrane region" description="Helical" evidence="7">
    <location>
        <begin position="26"/>
        <end position="47"/>
    </location>
</feature>
<feature type="transmembrane region" description="Helical" evidence="7">
    <location>
        <begin position="250"/>
        <end position="266"/>
    </location>
</feature>
<evidence type="ECO:0000256" key="4">
    <source>
        <dbReference type="ARBA" id="ARBA00022989"/>
    </source>
</evidence>
<feature type="transmembrane region" description="Helical" evidence="7">
    <location>
        <begin position="393"/>
        <end position="417"/>
    </location>
</feature>
<feature type="transmembrane region" description="Helical" evidence="7">
    <location>
        <begin position="53"/>
        <end position="71"/>
    </location>
</feature>
<keyword evidence="9" id="KW-1185">Reference proteome</keyword>
<evidence type="ECO:0000256" key="2">
    <source>
        <dbReference type="ARBA" id="ARBA00022692"/>
    </source>
</evidence>
<evidence type="ECO:0000256" key="6">
    <source>
        <dbReference type="SAM" id="MobiDB-lite"/>
    </source>
</evidence>
<dbReference type="Pfam" id="PF01098">
    <property type="entry name" value="FTSW_RODA_SPOVE"/>
    <property type="match status" value="1"/>
</dbReference>
<proteinExistence type="predicted"/>
<evidence type="ECO:0000256" key="5">
    <source>
        <dbReference type="ARBA" id="ARBA00023136"/>
    </source>
</evidence>
<keyword evidence="4 7" id="KW-1133">Transmembrane helix</keyword>
<dbReference type="PANTHER" id="PTHR30474:SF3">
    <property type="entry name" value="PEPTIDOGLYCAN GLYCOSYLTRANSFERASE RODA"/>
    <property type="match status" value="1"/>
</dbReference>
<evidence type="ECO:0000256" key="3">
    <source>
        <dbReference type="ARBA" id="ARBA00022960"/>
    </source>
</evidence>
<keyword evidence="2 7" id="KW-0812">Transmembrane</keyword>
<evidence type="ECO:0000256" key="1">
    <source>
        <dbReference type="ARBA" id="ARBA00004141"/>
    </source>
</evidence>
<feature type="transmembrane region" description="Helical" evidence="7">
    <location>
        <begin position="122"/>
        <end position="139"/>
    </location>
</feature>
<organism evidence="8 9">
    <name type="scientific">Blastococcus jejuensis</name>
    <dbReference type="NCBI Taxonomy" id="351224"/>
    <lineage>
        <taxon>Bacteria</taxon>
        <taxon>Bacillati</taxon>
        <taxon>Actinomycetota</taxon>
        <taxon>Actinomycetes</taxon>
        <taxon>Geodermatophilales</taxon>
        <taxon>Geodermatophilaceae</taxon>
        <taxon>Blastococcus</taxon>
    </lineage>
</organism>
<feature type="transmembrane region" description="Helical" evidence="7">
    <location>
        <begin position="178"/>
        <end position="206"/>
    </location>
</feature>
<name>A0ABP6PG45_9ACTN</name>
<dbReference type="Proteomes" id="UP001499924">
    <property type="component" value="Unassembled WGS sequence"/>
</dbReference>